<dbReference type="AlphaFoldDB" id="H8Z977"/>
<dbReference type="Proteomes" id="UP000054524">
    <property type="component" value="Unassembled WGS sequence"/>
</dbReference>
<proteinExistence type="predicted"/>
<evidence type="ECO:0000313" key="1">
    <source>
        <dbReference type="EMBL" id="EHY66508.1"/>
    </source>
</evidence>
<sequence length="92" mass="11038">MHRKKREEKISELIKSLPIDYKKFEELLKNNARRDLEVKIYGNKLGGTEKQIMRVIRKLGIKIRIKEPNGENRRMVVKLHNHMRFVILDIMA</sequence>
<dbReference type="HOGENOM" id="CLU_2413788_0_0_1"/>
<reference evidence="1" key="1">
    <citation type="submission" date="2011-03" db="EMBL/GenBank/DDBJ databases">
        <title>The Genome Sequence of Nematocida sp1 strain ERTm2.</title>
        <authorList>
            <consortium name="The Broad Institute Genome Sequencing Platform"/>
            <consortium name="The Broad Institute Genome Sequencing Center for Infectious Disease"/>
            <person name="Cuomo C."/>
            <person name="Troemel E."/>
            <person name="Young S.K."/>
            <person name="Zeng Q."/>
            <person name="Gargeya S."/>
            <person name="Fitzgerald M."/>
            <person name="Haas B."/>
            <person name="Abouelleil A."/>
            <person name="Alvarado L."/>
            <person name="Arachchi H.M."/>
            <person name="Berlin A."/>
            <person name="Brown A."/>
            <person name="Chapman S.B."/>
            <person name="Chen Z."/>
            <person name="Dunbar C."/>
            <person name="Freedman E."/>
            <person name="Gearin G."/>
            <person name="Gellesch M."/>
            <person name="Goldberg J."/>
            <person name="Griggs A."/>
            <person name="Gujja S."/>
            <person name="Heilman E.R."/>
            <person name="Heiman D."/>
            <person name="Howarth C."/>
            <person name="Larson L."/>
            <person name="Lui A."/>
            <person name="MacDonald P.J.P."/>
            <person name="Mehta T."/>
            <person name="Montmayeur A."/>
            <person name="Murphy C."/>
            <person name="Neiman D."/>
            <person name="Pearson M."/>
            <person name="Priest M."/>
            <person name="Roberts A."/>
            <person name="Saif S."/>
            <person name="Shea T."/>
            <person name="Shenoy N."/>
            <person name="Sisk P."/>
            <person name="Stolte C."/>
            <person name="Sykes S."/>
            <person name="White J."/>
            <person name="Yandava C."/>
            <person name="Wortman J."/>
            <person name="Nusbaum C."/>
            <person name="Birren B."/>
        </authorList>
    </citation>
    <scope>NUCLEOTIDE SEQUENCE</scope>
    <source>
        <strain evidence="1">ERTm2</strain>
    </source>
</reference>
<reference evidence="2 3" key="3">
    <citation type="journal article" date="2014" name="Genome Announc.">
        <title>Genome Sequence of the Microsporidian Species Nematocida sp1 Strain ERTm6 (ATCC PRA-372).</title>
        <authorList>
            <person name="Bakowski M.A."/>
            <person name="Priest M."/>
            <person name="Young S."/>
            <person name="Cuomo C.A."/>
            <person name="Troemel E.R."/>
        </authorList>
    </citation>
    <scope>NUCLEOTIDE SEQUENCE [LARGE SCALE GENOMIC DNA]</scope>
    <source>
        <strain evidence="2 3">ERTm6</strain>
    </source>
</reference>
<name>H8Z977_NEMA1</name>
<gene>
    <name evidence="1" type="ORF">NERG_00148</name>
    <name evidence="2" type="ORF">NESG_00943</name>
</gene>
<accession>A0A086J3R9</accession>
<accession>H8Z977</accession>
<evidence type="ECO:0000313" key="3">
    <source>
        <dbReference type="Proteomes" id="UP000054524"/>
    </source>
</evidence>
<dbReference type="EMBL" id="JH604633">
    <property type="protein sequence ID" value="EHY66508.1"/>
    <property type="molecule type" value="Genomic_DNA"/>
</dbReference>
<dbReference type="EMBL" id="AKIJ01000002">
    <property type="protein sequence ID" value="KFG26787.1"/>
    <property type="molecule type" value="Genomic_DNA"/>
</dbReference>
<reference evidence="2" key="2">
    <citation type="submission" date="2012-10" db="EMBL/GenBank/DDBJ databases">
        <authorList>
            <consortium name="The Broad Institute Genome Sequencing Platform"/>
            <consortium name="The Broad Institute Genome Sequencing Center for Infectious Disease"/>
            <person name="Cuomo C."/>
            <person name="Troemel E."/>
            <person name="Walker B."/>
            <person name="Young S.K."/>
            <person name="Zeng Q."/>
            <person name="Gargeya S."/>
            <person name="Fitzgerald M."/>
            <person name="Haas B."/>
            <person name="Abouelleil A."/>
            <person name="Alvarado L."/>
            <person name="Arachchi H.M."/>
            <person name="Berlin A.M."/>
            <person name="Chapman S.B."/>
            <person name="Goldberg J."/>
            <person name="Griggs A."/>
            <person name="Gujja S."/>
            <person name="Hansen M."/>
            <person name="Howarth C."/>
            <person name="Imamovic A."/>
            <person name="Larimer J."/>
            <person name="McCowan C."/>
            <person name="Murphy C."/>
            <person name="Neiman D."/>
            <person name="Pearson M."/>
            <person name="Priest M."/>
            <person name="Roberts A."/>
            <person name="Saif S."/>
            <person name="Shea T."/>
            <person name="Sisk P."/>
            <person name="Sykes S."/>
            <person name="Wortman J."/>
            <person name="Nusbaum C."/>
            <person name="Birren B."/>
        </authorList>
    </citation>
    <scope>NUCLEOTIDE SEQUENCE</scope>
    <source>
        <strain evidence="2">ERTm6</strain>
    </source>
</reference>
<organism evidence="1">
    <name type="scientific">Nematocida ausubeli (strain ATCC PRA-371 / ERTm2)</name>
    <name type="common">Nematode killer fungus</name>
    <dbReference type="NCBI Taxonomy" id="1913371"/>
    <lineage>
        <taxon>Eukaryota</taxon>
        <taxon>Fungi</taxon>
        <taxon>Fungi incertae sedis</taxon>
        <taxon>Microsporidia</taxon>
        <taxon>Nematocida</taxon>
    </lineage>
</organism>
<evidence type="ECO:0000313" key="2">
    <source>
        <dbReference type="EMBL" id="KFG26787.1"/>
    </source>
</evidence>
<keyword evidence="3" id="KW-1185">Reference proteome</keyword>
<protein>
    <submittedName>
        <fullName evidence="1">Uncharacterized protein</fullName>
    </submittedName>
</protein>
<dbReference type="Proteomes" id="UP000005622">
    <property type="component" value="Unassembled WGS sequence"/>
</dbReference>